<dbReference type="HOGENOM" id="CLU_2199608_0_0_1"/>
<dbReference type="PANTHER" id="PTHR47326">
    <property type="entry name" value="TRANSPOSABLE ELEMENT TC3 TRANSPOSASE-LIKE PROTEIN"/>
    <property type="match status" value="1"/>
</dbReference>
<reference evidence="1" key="1">
    <citation type="journal article" date="2013" name="Genome Biol.">
        <title>Draft genome of the mountain pine beetle, Dendroctonus ponderosae Hopkins, a major forest pest.</title>
        <authorList>
            <person name="Keeling C.I."/>
            <person name="Yuen M.M."/>
            <person name="Liao N.Y."/>
            <person name="Docking T.R."/>
            <person name="Chan S.K."/>
            <person name="Taylor G.A."/>
            <person name="Palmquist D.L."/>
            <person name="Jackman S.D."/>
            <person name="Nguyen A."/>
            <person name="Li M."/>
            <person name="Henderson H."/>
            <person name="Janes J.K."/>
            <person name="Zhao Y."/>
            <person name="Pandoh P."/>
            <person name="Moore R."/>
            <person name="Sperling F.A."/>
            <person name="Huber D.P."/>
            <person name="Birol I."/>
            <person name="Jones S.J."/>
            <person name="Bohlmann J."/>
        </authorList>
    </citation>
    <scope>NUCLEOTIDE SEQUENCE</scope>
</reference>
<organism evidence="1">
    <name type="scientific">Dendroctonus ponderosae</name>
    <name type="common">Mountain pine beetle</name>
    <dbReference type="NCBI Taxonomy" id="77166"/>
    <lineage>
        <taxon>Eukaryota</taxon>
        <taxon>Metazoa</taxon>
        <taxon>Ecdysozoa</taxon>
        <taxon>Arthropoda</taxon>
        <taxon>Hexapoda</taxon>
        <taxon>Insecta</taxon>
        <taxon>Pterygota</taxon>
        <taxon>Neoptera</taxon>
        <taxon>Endopterygota</taxon>
        <taxon>Coleoptera</taxon>
        <taxon>Polyphaga</taxon>
        <taxon>Cucujiformia</taxon>
        <taxon>Curculionidae</taxon>
        <taxon>Scolytinae</taxon>
        <taxon>Dendroctonus</taxon>
    </lineage>
</organism>
<evidence type="ECO:0000313" key="1">
    <source>
        <dbReference type="EMBL" id="ENN80975.1"/>
    </source>
</evidence>
<proteinExistence type="predicted"/>
<dbReference type="AlphaFoldDB" id="N6UGX3"/>
<sequence>MFTNIEYADMLLVMGECHSNVAEAVRTYANSRDGFFNSRNSHVYATENPHATILFHYQDRFSVNVWAGIQAIHLLGPSLTLNCTGTSPRSQTMPIEVERVLTSFGRRQ</sequence>
<dbReference type="EMBL" id="KB740265">
    <property type="protein sequence ID" value="ENN80975.1"/>
    <property type="molecule type" value="Genomic_DNA"/>
</dbReference>
<protein>
    <submittedName>
        <fullName evidence="1">Uncharacterized protein</fullName>
    </submittedName>
</protein>
<name>N6UGX3_DENPD</name>
<feature type="non-terminal residue" evidence="1">
    <location>
        <position position="1"/>
    </location>
</feature>
<gene>
    <name evidence="1" type="ORF">YQE_02613</name>
</gene>
<dbReference type="PANTHER" id="PTHR47326:SF1">
    <property type="entry name" value="HTH PSQ-TYPE DOMAIN-CONTAINING PROTEIN"/>
    <property type="match status" value="1"/>
</dbReference>
<accession>N6UGX3</accession>